<dbReference type="AlphaFoldDB" id="A0A1V6TUH9"/>
<dbReference type="InterPro" id="IPR036864">
    <property type="entry name" value="Zn2-C6_fun-type_DNA-bd_sf"/>
</dbReference>
<keyword evidence="3" id="KW-0805">Transcription regulation</keyword>
<dbReference type="GO" id="GO:0003677">
    <property type="term" value="F:DNA binding"/>
    <property type="evidence" value="ECO:0007669"/>
    <property type="project" value="UniProtKB-KW"/>
</dbReference>
<dbReference type="SMART" id="SM00906">
    <property type="entry name" value="Fungal_trans"/>
    <property type="match status" value="1"/>
</dbReference>
<dbReference type="OrthoDB" id="5344325at2759"/>
<sequence>MQTEKKTRRKPIKSCLECNRRKQKCNRQRPCNHCISRRVKHLCVYTTSSPHKRRHRDYHQLDRLVTIPPVDNADRSSSNTLSPHDSDAEAEKIELEHERDATEDPSLEYLSRVGPVRSRQWGLWPQKSMTDFLLRIFLEQINRIYEVIHGPTFEAKYAAWWAMQEAKDLSGEPIADEDIDFGILIIRSCLLSLQTLPSPKYPTKGALKTHPEAVEQWLYILANDLDKSQAPDRKPSIETVQHRFFHTGYSKNYGKIRESWASLSAAVKDAHEMGLHLKDPGIPLDETEKEVRRRTFWNLYFWDRFMCTFFGHWPLIPEGYFDIEPPHDNLQPYVTSPYVLTPFTDHIFHIKIARYMTAFLSPPSWTSDQYVPATVSEFSQRFDEVITDQLPPPLWMENPDTSWDTVDPSLIIKRFRLQLLINSTKSSLYRAFTDPCGSLQPPKSSDMKGSIDPIALSHRRSLIQTTSNMVSLITRLYTLVDNEGGGPPAERMFLLPIYLVDALTSLGVSLLSVKFDEGRYLMGGIQPMVHPDLQTNYSLFLEGFDLLCRQASLYSLARKGVDILEDLSLALCSLFTEISPTHSSTTGNFFDGAQVSDMGSSQLEQALTSSYAPQPAGGLLYNEAYALLPEWLPSFLQSPGRSWLVNNKMAFGDALV</sequence>
<dbReference type="Gene3D" id="4.10.240.10">
    <property type="entry name" value="Zn(2)-C6 fungal-type DNA-binding domain"/>
    <property type="match status" value="1"/>
</dbReference>
<evidence type="ECO:0000256" key="6">
    <source>
        <dbReference type="ARBA" id="ARBA00023242"/>
    </source>
</evidence>
<keyword evidence="2" id="KW-0479">Metal-binding</keyword>
<name>A0A1V6TUH9_9EURO</name>
<dbReference type="EMBL" id="MLKD01000002">
    <property type="protein sequence ID" value="OQE29634.1"/>
    <property type="molecule type" value="Genomic_DNA"/>
</dbReference>
<feature type="region of interest" description="Disordered" evidence="7">
    <location>
        <begin position="65"/>
        <end position="91"/>
    </location>
</feature>
<evidence type="ECO:0000313" key="10">
    <source>
        <dbReference type="Proteomes" id="UP000191285"/>
    </source>
</evidence>
<evidence type="ECO:0000256" key="7">
    <source>
        <dbReference type="SAM" id="MobiDB-lite"/>
    </source>
</evidence>
<evidence type="ECO:0000313" key="9">
    <source>
        <dbReference type="EMBL" id="OQE29634.1"/>
    </source>
</evidence>
<dbReference type="GO" id="GO:0000981">
    <property type="term" value="F:DNA-binding transcription factor activity, RNA polymerase II-specific"/>
    <property type="evidence" value="ECO:0007669"/>
    <property type="project" value="InterPro"/>
</dbReference>
<protein>
    <recommendedName>
        <fullName evidence="8">Zn(2)-C6 fungal-type domain-containing protein</fullName>
    </recommendedName>
</protein>
<evidence type="ECO:0000256" key="2">
    <source>
        <dbReference type="ARBA" id="ARBA00022723"/>
    </source>
</evidence>
<dbReference type="CDD" id="cd12148">
    <property type="entry name" value="fungal_TF_MHR"/>
    <property type="match status" value="1"/>
</dbReference>
<dbReference type="GO" id="GO:0008270">
    <property type="term" value="F:zinc ion binding"/>
    <property type="evidence" value="ECO:0007669"/>
    <property type="project" value="InterPro"/>
</dbReference>
<dbReference type="InterPro" id="IPR050613">
    <property type="entry name" value="Sec_Metabolite_Reg"/>
</dbReference>
<keyword evidence="4" id="KW-0238">DNA-binding</keyword>
<accession>A0A1V6TUH9</accession>
<keyword evidence="10" id="KW-1185">Reference proteome</keyword>
<dbReference type="InterPro" id="IPR001138">
    <property type="entry name" value="Zn2Cys6_DnaBD"/>
</dbReference>
<evidence type="ECO:0000256" key="1">
    <source>
        <dbReference type="ARBA" id="ARBA00004123"/>
    </source>
</evidence>
<dbReference type="GO" id="GO:0006351">
    <property type="term" value="P:DNA-templated transcription"/>
    <property type="evidence" value="ECO:0007669"/>
    <property type="project" value="InterPro"/>
</dbReference>
<dbReference type="CDD" id="cd00067">
    <property type="entry name" value="GAL4"/>
    <property type="match status" value="1"/>
</dbReference>
<evidence type="ECO:0000256" key="4">
    <source>
        <dbReference type="ARBA" id="ARBA00023125"/>
    </source>
</evidence>
<dbReference type="PROSITE" id="PS50048">
    <property type="entry name" value="ZN2_CY6_FUNGAL_2"/>
    <property type="match status" value="1"/>
</dbReference>
<dbReference type="STRING" id="303698.A0A1V6TUH9"/>
<feature type="domain" description="Zn(2)-C6 fungal-type" evidence="8">
    <location>
        <begin position="14"/>
        <end position="45"/>
    </location>
</feature>
<dbReference type="Pfam" id="PF04082">
    <property type="entry name" value="Fungal_trans"/>
    <property type="match status" value="1"/>
</dbReference>
<dbReference type="SMART" id="SM00066">
    <property type="entry name" value="GAL4"/>
    <property type="match status" value="1"/>
</dbReference>
<dbReference type="PANTHER" id="PTHR31001:SF87">
    <property type="entry name" value="COL-21"/>
    <property type="match status" value="1"/>
</dbReference>
<comment type="caution">
    <text evidence="9">The sequence shown here is derived from an EMBL/GenBank/DDBJ whole genome shotgun (WGS) entry which is preliminary data.</text>
</comment>
<dbReference type="PANTHER" id="PTHR31001">
    <property type="entry name" value="UNCHARACTERIZED TRANSCRIPTIONAL REGULATORY PROTEIN"/>
    <property type="match status" value="1"/>
</dbReference>
<dbReference type="GO" id="GO:0005634">
    <property type="term" value="C:nucleus"/>
    <property type="evidence" value="ECO:0007669"/>
    <property type="project" value="UniProtKB-SubCell"/>
</dbReference>
<dbReference type="SUPFAM" id="SSF57701">
    <property type="entry name" value="Zn2/Cys6 DNA-binding domain"/>
    <property type="match status" value="1"/>
</dbReference>
<evidence type="ECO:0000256" key="5">
    <source>
        <dbReference type="ARBA" id="ARBA00023163"/>
    </source>
</evidence>
<dbReference type="Pfam" id="PF00172">
    <property type="entry name" value="Zn_clus"/>
    <property type="match status" value="1"/>
</dbReference>
<keyword evidence="6" id="KW-0539">Nucleus</keyword>
<comment type="subcellular location">
    <subcellularLocation>
        <location evidence="1">Nucleus</location>
    </subcellularLocation>
</comment>
<dbReference type="Proteomes" id="UP000191285">
    <property type="component" value="Unassembled WGS sequence"/>
</dbReference>
<keyword evidence="5" id="KW-0804">Transcription</keyword>
<evidence type="ECO:0000259" key="8">
    <source>
        <dbReference type="PROSITE" id="PS50048"/>
    </source>
</evidence>
<evidence type="ECO:0000256" key="3">
    <source>
        <dbReference type="ARBA" id="ARBA00023015"/>
    </source>
</evidence>
<proteinExistence type="predicted"/>
<reference evidence="10" key="1">
    <citation type="journal article" date="2017" name="Nat. Microbiol.">
        <title>Global analysis of biosynthetic gene clusters reveals vast potential of secondary metabolite production in Penicillium species.</title>
        <authorList>
            <person name="Nielsen J.C."/>
            <person name="Grijseels S."/>
            <person name="Prigent S."/>
            <person name="Ji B."/>
            <person name="Dainat J."/>
            <person name="Nielsen K.F."/>
            <person name="Frisvad J.C."/>
            <person name="Workman M."/>
            <person name="Nielsen J."/>
        </authorList>
    </citation>
    <scope>NUCLEOTIDE SEQUENCE [LARGE SCALE GENOMIC DNA]</scope>
    <source>
        <strain evidence="10">IBT 24891</strain>
    </source>
</reference>
<organism evidence="9 10">
    <name type="scientific">Penicillium steckii</name>
    <dbReference type="NCBI Taxonomy" id="303698"/>
    <lineage>
        <taxon>Eukaryota</taxon>
        <taxon>Fungi</taxon>
        <taxon>Dikarya</taxon>
        <taxon>Ascomycota</taxon>
        <taxon>Pezizomycotina</taxon>
        <taxon>Eurotiomycetes</taxon>
        <taxon>Eurotiomycetidae</taxon>
        <taxon>Eurotiales</taxon>
        <taxon>Aspergillaceae</taxon>
        <taxon>Penicillium</taxon>
    </lineage>
</organism>
<dbReference type="InterPro" id="IPR007219">
    <property type="entry name" value="XnlR_reg_dom"/>
</dbReference>
<gene>
    <name evidence="9" type="ORF">PENSTE_c002G05354</name>
</gene>